<keyword evidence="7" id="KW-0732">Signal</keyword>
<dbReference type="InterPro" id="IPR046488">
    <property type="entry name" value="Sfc3/Tfc3_C"/>
</dbReference>
<feature type="compositionally biased region" description="Polar residues" evidence="6">
    <location>
        <begin position="830"/>
        <end position="842"/>
    </location>
</feature>
<feature type="compositionally biased region" description="Basic and acidic residues" evidence="6">
    <location>
        <begin position="843"/>
        <end position="856"/>
    </location>
</feature>
<dbReference type="Proteomes" id="UP000054481">
    <property type="component" value="Unassembled WGS sequence"/>
</dbReference>
<dbReference type="Pfam" id="PF20222">
    <property type="entry name" value="DUF6581"/>
    <property type="match status" value="1"/>
</dbReference>
<dbReference type="PANTHER" id="PTHR15180:SF1">
    <property type="entry name" value="GENERAL TRANSCRIPTION FACTOR 3C POLYPEPTIDE 1"/>
    <property type="match status" value="1"/>
</dbReference>
<feature type="signal peptide" evidence="7">
    <location>
        <begin position="1"/>
        <end position="19"/>
    </location>
</feature>
<keyword evidence="3" id="KW-0238">DNA-binding</keyword>
<keyword evidence="2" id="KW-0597">Phosphoprotein</keyword>
<comment type="subcellular location">
    <subcellularLocation>
        <location evidence="1">Nucleus</location>
    </subcellularLocation>
</comment>
<keyword evidence="11" id="KW-1185">Reference proteome</keyword>
<keyword evidence="4" id="KW-0804">Transcription</keyword>
<feature type="chain" id="PRO_5002526152" evidence="7">
    <location>
        <begin position="20"/>
        <end position="1865"/>
    </location>
</feature>
<feature type="compositionally biased region" description="Basic and acidic residues" evidence="6">
    <location>
        <begin position="95"/>
        <end position="125"/>
    </location>
</feature>
<dbReference type="EMBL" id="KQ030516">
    <property type="protein sequence ID" value="KJZ75513.1"/>
    <property type="molecule type" value="Genomic_DNA"/>
</dbReference>
<protein>
    <submittedName>
        <fullName evidence="10">Uncharacterized protein</fullName>
    </submittedName>
</protein>
<accession>A0A0F7ZUV3</accession>
<feature type="region of interest" description="Disordered" evidence="6">
    <location>
        <begin position="88"/>
        <end position="125"/>
    </location>
</feature>
<evidence type="ECO:0000256" key="6">
    <source>
        <dbReference type="SAM" id="MobiDB-lite"/>
    </source>
</evidence>
<gene>
    <name evidence="10" type="ORF">HIM_04976</name>
</gene>
<feature type="region of interest" description="Disordered" evidence="6">
    <location>
        <begin position="354"/>
        <end position="373"/>
    </location>
</feature>
<evidence type="ECO:0000256" key="3">
    <source>
        <dbReference type="ARBA" id="ARBA00023125"/>
    </source>
</evidence>
<dbReference type="InterPro" id="IPR044210">
    <property type="entry name" value="Tfc3-like"/>
</dbReference>
<evidence type="ECO:0000256" key="1">
    <source>
        <dbReference type="ARBA" id="ARBA00004123"/>
    </source>
</evidence>
<keyword evidence="5" id="KW-0539">Nucleus</keyword>
<evidence type="ECO:0000256" key="2">
    <source>
        <dbReference type="ARBA" id="ARBA00022553"/>
    </source>
</evidence>
<dbReference type="GO" id="GO:0003677">
    <property type="term" value="F:DNA binding"/>
    <property type="evidence" value="ECO:0007669"/>
    <property type="project" value="UniProtKB-KW"/>
</dbReference>
<evidence type="ECO:0000256" key="4">
    <source>
        <dbReference type="ARBA" id="ARBA00023163"/>
    </source>
</evidence>
<dbReference type="GO" id="GO:0005634">
    <property type="term" value="C:nucleus"/>
    <property type="evidence" value="ECO:0007669"/>
    <property type="project" value="UniProtKB-SubCell"/>
</dbReference>
<evidence type="ECO:0000313" key="10">
    <source>
        <dbReference type="EMBL" id="KJZ75513.1"/>
    </source>
</evidence>
<feature type="domain" description="B-block binding subunit of TFIIIC" evidence="8">
    <location>
        <begin position="155"/>
        <end position="218"/>
    </location>
</feature>
<feature type="compositionally biased region" description="Basic and acidic residues" evidence="6">
    <location>
        <begin position="646"/>
        <end position="657"/>
    </location>
</feature>
<evidence type="ECO:0000259" key="8">
    <source>
        <dbReference type="Pfam" id="PF04182"/>
    </source>
</evidence>
<sequence>MAWELEVLIARLLMLIACAGEKGCSVDDLLTSIRDFTAPPGSSYQNGEAAYSDRAASAIWRWMVRRSDVSVGHKRQYNNLSLSDTLALNSSNNERANRQNVAERQDAEENQREPRNNDRDAPFSQREEIRVYASEATMWEAITGHAIDYKRVPRSEWLLLLGIASTKSAGILQGDLGRLVEQDKRSVPKRTEALLKKGYIVKRTTLVRGTKTSKMWLRSLAPPLPKEGESCDASVATMNLSRHTLVGSLDPVPWNVRWTGQDIDYTALATTIMAVTKEWDVIRVQDLKLKLGVLGMRWQMKIVAKTCRFLNSRGAIRYVAATLNDRVFKDCVKFNRDLTAEDWSLYLATGKRSSKHGRGTATEMDDYDYDKDQPTSQRANHTRMCMCPPWSLDKPLPQTLAGMVRFFADKGISNPDIYALTLGASFNRYLSSLTGSLSTPDIQPFHLKHFQMRSEHVRSGKIASYSFFLPRPRPPTDITTDNQVERASESQLESPRQSANVRFGFAPTSTVPSQKSVSLTILCGLRAPRKRKLREIQPAQGKTTEQVAEDPDVGYSAHAESREDGVSMREKISRPSKRQKVSNLLVTIKVRPEDLRAVMQDTQSVNDLTTRRTRSSTDVPGHVRGLLEGPKAVYELEDIGIPREASGNHKGRDDGRSRGRVRGRPSNESRGVGESPSRPWQCGKCGGSWKNDIGLKYHLEKSKTPCNPSFNPSINPMTRRGKQTLYFRPDDLTSGERLISTLPETPGAGLNFRDEDSTQIRSGDSQVQKKLQGVLGRQQCSKGISGNATGEAQIKMSSQSQVSRPTLTETREILPIYSPSHTDRRVLLQNQSTPLRQLQPSRNCDRELGEEDKSVEPLRSAEGSVTDTTIQPGEGRDVFHDQKTSRLPRSDFGSRTDPGNEKSGGKIGHNRSKRELISKVIFDHLDQQSGVALGGKHLWEAISNIWTHASSDASLPTERDCQVAVNSMLRRKLISEHCHVFRDHKGMFAKCQLILRPGIDAFCPMAVSLIEKAKELQQKPQFSRTENDPQAKRFRTRGRRLLAKEVAVLDAPVYAAQAAAKRATEASSGSPHRAKRARLTTGPVQGDGTLDTKPPVIQQYPRSEYEALARTGSDKVMKIPPSPETVSSVRFLLPNTCLEDNLPECEAESSPPADSQLWWTFSSDRLKEAHNRQAARSATGQQQIVFDDIQVISGDSGVWPYHETEEFETLGTSFTMSGWMPGKKWHRWATFKREVEKRYAVLKSHIRASKATNTPYTRFSAKIQACLDVETSRKTGFANALPTEAGPHNLFVSHTVDPGDFVSMTPPTLLWSTDGPFSLTSTRDNISDLDDVSSSFTDYESEPESLGDSHLRKLRPKAKPPTGPVNTSQARIKRVALVTRSLTALPLRDEVEEMDSTTAEEPERVMAAFVAVRSLLGGADKAMDWGLLARLFPNLGVVALRRMWVDIRKEQAAYVSNFTRLFQHRLIVAFENEELPMINYEKPLEYDWQRLIRWTMRLPRQEGIQVPRTRDSLARQYVLEEREVPGEDWREKYFHPLSSFFARYESISSDPATITNSEALRALNDSPNIDDLVVARSWIKSVCSTAEGNFSVEQVKTKFLELSPGDKQRRSDLFKEAAMQLMQQRIICKSQKHFATGRPYRLNEWYVSVLARMAQSKKYDAAAAFKKHLDATFRRQKSIKVPYTLDDGAMMALTNLSATKQILLVPVNVPDVPFGFEPGNYESRKYPKSYYHFALEAVPTASYLYNEDIEVLQLVVEFGPPKGGARGELPQWIDFKGQSNMQLWSDLLGAFCFAFATRGSMTVEGICSALSPLLDDFEADLIIQWGKRVGLLTDLMGGCGITVGDWWWLVVPWLRQREGAQKEKT</sequence>
<feature type="region of interest" description="Disordered" evidence="6">
    <location>
        <begin position="1333"/>
        <end position="1369"/>
    </location>
</feature>
<dbReference type="GO" id="GO:0000127">
    <property type="term" value="C:transcription factor TFIIIC complex"/>
    <property type="evidence" value="ECO:0007669"/>
    <property type="project" value="InterPro"/>
</dbReference>
<evidence type="ECO:0000313" key="11">
    <source>
        <dbReference type="Proteomes" id="UP000054481"/>
    </source>
</evidence>
<dbReference type="PANTHER" id="PTHR15180">
    <property type="entry name" value="GENERAL TRANSCRIPTION FACTOR 3C POLYPEPTIDE 1"/>
    <property type="match status" value="1"/>
</dbReference>
<feature type="domain" description="Transcription factor tau subunit sfc3/Tfc3 C-terminal" evidence="9">
    <location>
        <begin position="1395"/>
        <end position="1807"/>
    </location>
</feature>
<dbReference type="Pfam" id="PF04182">
    <property type="entry name" value="B-block_TFIIIC"/>
    <property type="match status" value="1"/>
</dbReference>
<feature type="region of interest" description="Disordered" evidence="6">
    <location>
        <begin position="1062"/>
        <end position="1095"/>
    </location>
</feature>
<reference evidence="10 11" key="1">
    <citation type="journal article" date="2014" name="Genome Biol. Evol.">
        <title>Comparative genomics and transcriptomics analyses reveal divergent lifestyle features of nematode endoparasitic fungus Hirsutella minnesotensis.</title>
        <authorList>
            <person name="Lai Y."/>
            <person name="Liu K."/>
            <person name="Zhang X."/>
            <person name="Zhang X."/>
            <person name="Li K."/>
            <person name="Wang N."/>
            <person name="Shu C."/>
            <person name="Wu Y."/>
            <person name="Wang C."/>
            <person name="Bushley K.E."/>
            <person name="Xiang M."/>
            <person name="Liu X."/>
        </authorList>
    </citation>
    <scope>NUCLEOTIDE SEQUENCE [LARGE SCALE GENOMIC DNA]</scope>
    <source>
        <strain evidence="10 11">3608</strain>
    </source>
</reference>
<organism evidence="10 11">
    <name type="scientific">Hirsutella minnesotensis 3608</name>
    <dbReference type="NCBI Taxonomy" id="1043627"/>
    <lineage>
        <taxon>Eukaryota</taxon>
        <taxon>Fungi</taxon>
        <taxon>Dikarya</taxon>
        <taxon>Ascomycota</taxon>
        <taxon>Pezizomycotina</taxon>
        <taxon>Sordariomycetes</taxon>
        <taxon>Hypocreomycetidae</taxon>
        <taxon>Hypocreales</taxon>
        <taxon>Ophiocordycipitaceae</taxon>
        <taxon>Hirsutella</taxon>
    </lineage>
</organism>
<feature type="region of interest" description="Disordered" evidence="6">
    <location>
        <begin position="639"/>
        <end position="683"/>
    </location>
</feature>
<feature type="region of interest" description="Disordered" evidence="6">
    <location>
        <begin position="830"/>
        <end position="909"/>
    </location>
</feature>
<feature type="region of interest" description="Disordered" evidence="6">
    <location>
        <begin position="472"/>
        <end position="498"/>
    </location>
</feature>
<name>A0A0F7ZUV3_9HYPO</name>
<evidence type="ECO:0000256" key="5">
    <source>
        <dbReference type="ARBA" id="ARBA00023242"/>
    </source>
</evidence>
<evidence type="ECO:0000256" key="7">
    <source>
        <dbReference type="SAM" id="SignalP"/>
    </source>
</evidence>
<dbReference type="InterPro" id="IPR007309">
    <property type="entry name" value="TFIIIC_Bblock-bd"/>
</dbReference>
<dbReference type="OrthoDB" id="5403573at2759"/>
<feature type="compositionally biased region" description="Polar residues" evidence="6">
    <location>
        <begin position="489"/>
        <end position="498"/>
    </location>
</feature>
<feature type="compositionally biased region" description="Basic and acidic residues" evidence="6">
    <location>
        <begin position="874"/>
        <end position="904"/>
    </location>
</feature>
<dbReference type="GO" id="GO:0042791">
    <property type="term" value="P:5S class rRNA transcription by RNA polymerase III"/>
    <property type="evidence" value="ECO:0007669"/>
    <property type="project" value="TreeGrafter"/>
</dbReference>
<dbReference type="GO" id="GO:0006384">
    <property type="term" value="P:transcription initiation at RNA polymerase III promoter"/>
    <property type="evidence" value="ECO:0007669"/>
    <property type="project" value="InterPro"/>
</dbReference>
<proteinExistence type="predicted"/>
<evidence type="ECO:0000259" key="9">
    <source>
        <dbReference type="Pfam" id="PF20222"/>
    </source>
</evidence>